<evidence type="ECO:0000259" key="4">
    <source>
        <dbReference type="Pfam" id="PF00248"/>
    </source>
</evidence>
<dbReference type="Pfam" id="PF00248">
    <property type="entry name" value="Aldo_ket_red"/>
    <property type="match status" value="1"/>
</dbReference>
<dbReference type="PIRSF" id="PIRSF000097">
    <property type="entry name" value="AKR"/>
    <property type="match status" value="1"/>
</dbReference>
<evidence type="ECO:0000313" key="6">
    <source>
        <dbReference type="Proteomes" id="UP000826462"/>
    </source>
</evidence>
<dbReference type="InterPro" id="IPR023210">
    <property type="entry name" value="NADP_OxRdtase_dom"/>
</dbReference>
<dbReference type="PANTHER" id="PTHR43827">
    <property type="entry name" value="2,5-DIKETO-D-GLUCONIC ACID REDUCTASE"/>
    <property type="match status" value="1"/>
</dbReference>
<dbReference type="Proteomes" id="UP000826462">
    <property type="component" value="Chromosome 2"/>
</dbReference>
<sequence>MHHELILNDGRSIPQLGLGVWQASPQDTVTAVREALQAGYRHIDTASIYGNEEAVGAGLRESGVSRELVFVTTKIWNDAHGKENVRPAFQKSLERLKLDNVDLLLIHWPVPRHDLFVETWKAMIELRREGLARSIGVSNFTSAHLRRLIDETGVAPVINQIELHPYLQQREMRETHNRLGVLTQAWSPLAQNRALANAEIERIAAKHGKTAAQVVIRWHLDNRFVVIPKSVTPSRIRSNLDVFDFALDASDMASIATLNRDERLGPNPETFGA</sequence>
<keyword evidence="2" id="KW-0521">NADP</keyword>
<dbReference type="PROSITE" id="PS00798">
    <property type="entry name" value="ALDOKETO_REDUCTASE_1"/>
    <property type="match status" value="1"/>
</dbReference>
<dbReference type="RefSeq" id="WP_219802075.1">
    <property type="nucleotide sequence ID" value="NZ_CP080096.1"/>
</dbReference>
<keyword evidence="3" id="KW-0560">Oxidoreductase</keyword>
<feature type="domain" description="NADP-dependent oxidoreductase" evidence="4">
    <location>
        <begin position="16"/>
        <end position="259"/>
    </location>
</feature>
<protein>
    <submittedName>
        <fullName evidence="5">Aldo/keto reductase</fullName>
    </submittedName>
</protein>
<dbReference type="SUPFAM" id="SSF51430">
    <property type="entry name" value="NAD(P)-linked oxidoreductase"/>
    <property type="match status" value="1"/>
</dbReference>
<proteinExistence type="inferred from homology"/>
<dbReference type="PANTHER" id="PTHR43827:SF3">
    <property type="entry name" value="NADP-DEPENDENT OXIDOREDUCTASE DOMAIN-CONTAINING PROTEIN"/>
    <property type="match status" value="1"/>
</dbReference>
<dbReference type="EMBL" id="CP080096">
    <property type="protein sequence ID" value="QYD72653.1"/>
    <property type="molecule type" value="Genomic_DNA"/>
</dbReference>
<dbReference type="PROSITE" id="PS00063">
    <property type="entry name" value="ALDOKETO_REDUCTASE_3"/>
    <property type="match status" value="1"/>
</dbReference>
<dbReference type="InterPro" id="IPR018170">
    <property type="entry name" value="Aldo/ket_reductase_CS"/>
</dbReference>
<name>A0ABX8V0P8_9BURK</name>
<accession>A0ABX8V0P8</accession>
<evidence type="ECO:0000256" key="3">
    <source>
        <dbReference type="ARBA" id="ARBA00023002"/>
    </source>
</evidence>
<dbReference type="InterPro" id="IPR036812">
    <property type="entry name" value="NAD(P)_OxRdtase_dom_sf"/>
</dbReference>
<evidence type="ECO:0000256" key="1">
    <source>
        <dbReference type="ARBA" id="ARBA00007905"/>
    </source>
</evidence>
<keyword evidence="6" id="KW-1185">Reference proteome</keyword>
<reference evidence="5 6" key="1">
    <citation type="submission" date="2021-07" db="EMBL/GenBank/DDBJ databases">
        <title>Paraburkholderia edwinii protects Aspergillus sp. from phenazines by acting as a toxin sponge.</title>
        <authorList>
            <person name="Dahlstrom K.M."/>
            <person name="Newman D.K."/>
        </authorList>
    </citation>
    <scope>NUCLEOTIDE SEQUENCE [LARGE SCALE GENOMIC DNA]</scope>
    <source>
        <strain evidence="5 6">Pe01</strain>
    </source>
</reference>
<evidence type="ECO:0000313" key="5">
    <source>
        <dbReference type="EMBL" id="QYD72653.1"/>
    </source>
</evidence>
<evidence type="ECO:0000256" key="2">
    <source>
        <dbReference type="ARBA" id="ARBA00022857"/>
    </source>
</evidence>
<gene>
    <name evidence="5" type="ORF">KZJ38_23390</name>
</gene>
<dbReference type="PRINTS" id="PR00069">
    <property type="entry name" value="ALDKETRDTASE"/>
</dbReference>
<dbReference type="InterPro" id="IPR020471">
    <property type="entry name" value="AKR"/>
</dbReference>
<comment type="similarity">
    <text evidence="1">Belongs to the aldo/keto reductase family.</text>
</comment>
<dbReference type="PROSITE" id="PS00062">
    <property type="entry name" value="ALDOKETO_REDUCTASE_2"/>
    <property type="match status" value="1"/>
</dbReference>
<dbReference type="Gene3D" id="3.20.20.100">
    <property type="entry name" value="NADP-dependent oxidoreductase domain"/>
    <property type="match status" value="1"/>
</dbReference>
<organism evidence="5 6">
    <name type="scientific">Paraburkholderia edwinii</name>
    <dbReference type="NCBI Taxonomy" id="2861782"/>
    <lineage>
        <taxon>Bacteria</taxon>
        <taxon>Pseudomonadati</taxon>
        <taxon>Pseudomonadota</taxon>
        <taxon>Betaproteobacteria</taxon>
        <taxon>Burkholderiales</taxon>
        <taxon>Burkholderiaceae</taxon>
        <taxon>Paraburkholderia</taxon>
    </lineage>
</organism>